<dbReference type="SMART" id="SM00278">
    <property type="entry name" value="HhH1"/>
    <property type="match status" value="2"/>
</dbReference>
<dbReference type="PANTHER" id="PTHR21180">
    <property type="entry name" value="ENDONUCLEASE/EXONUCLEASE/PHOSPHATASE FAMILY DOMAIN-CONTAINING PROTEIN 1"/>
    <property type="match status" value="1"/>
</dbReference>
<evidence type="ECO:0000256" key="2">
    <source>
        <dbReference type="SAM" id="Phobius"/>
    </source>
</evidence>
<dbReference type="Gene3D" id="1.10.150.320">
    <property type="entry name" value="Photosystem II 12 kDa extrinsic protein"/>
    <property type="match status" value="1"/>
</dbReference>
<dbReference type="InterPro" id="IPR019554">
    <property type="entry name" value="Soluble_ligand-bd"/>
</dbReference>
<name>A0ABW5W530_9PSEU</name>
<comment type="caution">
    <text evidence="4">The sequence shown here is derived from an EMBL/GenBank/DDBJ whole genome shotgun (WGS) entry which is preliminary data.</text>
</comment>
<dbReference type="InterPro" id="IPR051675">
    <property type="entry name" value="Endo/Exo/Phosphatase_dom_1"/>
</dbReference>
<dbReference type="Gene3D" id="3.10.560.10">
    <property type="entry name" value="Outer membrane lipoprotein wza domain like"/>
    <property type="match status" value="1"/>
</dbReference>
<evidence type="ECO:0000259" key="3">
    <source>
        <dbReference type="SMART" id="SM00278"/>
    </source>
</evidence>
<dbReference type="PANTHER" id="PTHR21180:SF32">
    <property type="entry name" value="ENDONUCLEASE_EXONUCLEASE_PHOSPHATASE FAMILY DOMAIN-CONTAINING PROTEIN 1"/>
    <property type="match status" value="1"/>
</dbReference>
<keyword evidence="2" id="KW-1133">Transmembrane helix</keyword>
<evidence type="ECO:0000256" key="1">
    <source>
        <dbReference type="SAM" id="MobiDB-lite"/>
    </source>
</evidence>
<feature type="region of interest" description="Disordered" evidence="1">
    <location>
        <begin position="35"/>
        <end position="57"/>
    </location>
</feature>
<feature type="compositionally biased region" description="Low complexity" evidence="1">
    <location>
        <begin position="37"/>
        <end position="46"/>
    </location>
</feature>
<dbReference type="Pfam" id="PF10531">
    <property type="entry name" value="SLBB"/>
    <property type="match status" value="1"/>
</dbReference>
<feature type="domain" description="Helix-hairpin-helix DNA-binding motif class 1" evidence="3">
    <location>
        <begin position="218"/>
        <end position="237"/>
    </location>
</feature>
<gene>
    <name evidence="4" type="ORF">ACFS2C_06270</name>
</gene>
<evidence type="ECO:0000313" key="4">
    <source>
        <dbReference type="EMBL" id="MFD2798993.1"/>
    </source>
</evidence>
<dbReference type="Proteomes" id="UP001597478">
    <property type="component" value="Unassembled WGS sequence"/>
</dbReference>
<evidence type="ECO:0000313" key="5">
    <source>
        <dbReference type="Proteomes" id="UP001597478"/>
    </source>
</evidence>
<dbReference type="EMBL" id="JBHUOF010000007">
    <property type="protein sequence ID" value="MFD2798993.1"/>
    <property type="molecule type" value="Genomic_DNA"/>
</dbReference>
<dbReference type="SUPFAM" id="SSF142984">
    <property type="entry name" value="Nqo1 middle domain-like"/>
    <property type="match status" value="1"/>
</dbReference>
<organism evidence="4 5">
    <name type="scientific">Prauserella oleivorans</name>
    <dbReference type="NCBI Taxonomy" id="1478153"/>
    <lineage>
        <taxon>Bacteria</taxon>
        <taxon>Bacillati</taxon>
        <taxon>Actinomycetota</taxon>
        <taxon>Actinomycetes</taxon>
        <taxon>Pseudonocardiales</taxon>
        <taxon>Pseudonocardiaceae</taxon>
        <taxon>Prauserella</taxon>
    </lineage>
</organism>
<accession>A0ABW5W530</accession>
<feature type="region of interest" description="Disordered" evidence="1">
    <location>
        <begin position="1"/>
        <end position="22"/>
    </location>
</feature>
<dbReference type="RefSeq" id="WP_377386747.1">
    <property type="nucleotide sequence ID" value="NZ_JBHSAN010000006.1"/>
</dbReference>
<keyword evidence="2" id="KW-0472">Membrane</keyword>
<dbReference type="InterPro" id="IPR003583">
    <property type="entry name" value="Hlx-hairpin-Hlx_DNA-bd_motif"/>
</dbReference>
<feature type="domain" description="Helix-hairpin-helix DNA-binding motif class 1" evidence="3">
    <location>
        <begin position="248"/>
        <end position="267"/>
    </location>
</feature>
<protein>
    <submittedName>
        <fullName evidence="4">Helix-hairpin-helix domain-containing protein</fullName>
    </submittedName>
</protein>
<feature type="transmembrane region" description="Helical" evidence="2">
    <location>
        <begin position="75"/>
        <end position="96"/>
    </location>
</feature>
<reference evidence="5" key="1">
    <citation type="journal article" date="2019" name="Int. J. Syst. Evol. Microbiol.">
        <title>The Global Catalogue of Microorganisms (GCM) 10K type strain sequencing project: providing services to taxonomists for standard genome sequencing and annotation.</title>
        <authorList>
            <consortium name="The Broad Institute Genomics Platform"/>
            <consortium name="The Broad Institute Genome Sequencing Center for Infectious Disease"/>
            <person name="Wu L."/>
            <person name="Ma J."/>
        </authorList>
    </citation>
    <scope>NUCLEOTIDE SEQUENCE [LARGE SCALE GENOMIC DNA]</scope>
    <source>
        <strain evidence="5">IBRC-M 10906</strain>
    </source>
</reference>
<keyword evidence="2" id="KW-0812">Transmembrane</keyword>
<keyword evidence="5" id="KW-1185">Reference proteome</keyword>
<proteinExistence type="predicted"/>
<dbReference type="Pfam" id="PF12836">
    <property type="entry name" value="HHH_3"/>
    <property type="match status" value="1"/>
</dbReference>
<dbReference type="InterPro" id="IPR010994">
    <property type="entry name" value="RuvA_2-like"/>
</dbReference>
<sequence length="271" mass="27320">MFDQPAPASTGPTSHSAPGTARIRLEKLAAHVAADEAGSAPPTGSDSGPGGPTQRLVERWLPPGMAAAPPHRRRLAVLAAVVGIAVAGVLTAFVLGSRPEPEPPPPLPIAHAKPAVATTSKAPPEPLVVSVVGKVARPGLVTVPAGSRVADAIDAAGGTTRGADLLTVNLARKLADGEQLYVGVPVPPGMQPVAGAAPGPGAAPVPGGKVALNSADQQQLEGLPGIGEVTAQRILEWRAENGGFTAVEQLREVDGIGDKRFEQLRDQVSVG</sequence>
<dbReference type="SUPFAM" id="SSF47781">
    <property type="entry name" value="RuvA domain 2-like"/>
    <property type="match status" value="1"/>
</dbReference>